<protein>
    <submittedName>
        <fullName evidence="1">Uncharacterized protein</fullName>
    </submittedName>
</protein>
<dbReference type="Proteomes" id="UP000297030">
    <property type="component" value="Segment"/>
</dbReference>
<dbReference type="EMBL" id="KP763670">
    <property type="protein sequence ID" value="AKN81066.1"/>
    <property type="molecule type" value="Genomic_DNA"/>
</dbReference>
<gene>
    <name evidence="1" type="primary">Orf-103</name>
</gene>
<proteinExistence type="predicted"/>
<dbReference type="KEGG" id="vg:40526735"/>
<accession>A0A126FCE0</accession>
<name>A0A126FCE0_9ABAC</name>
<reference evidence="1 2" key="1">
    <citation type="submission" date="2015-02" db="EMBL/GenBank/DDBJ databases">
        <title>Complete genome of a baculovirus isolated from a medical interest larvae: lLonomia obliqua (Lepidoptera: Saturniidae).</title>
        <authorList>
            <person name="Clara A.-S.W."/>
            <person name="Daniel A.-A.M.P."/>
            <person name="Miguel A.S."/>
            <person name="Jhon F.E.A."/>
            <person name="Fabricio M.S."/>
            <person name="Jose W.L.C."/>
            <person name="Bergmann R.M."/>
            <person name="Fernando M.L."/>
        </authorList>
    </citation>
    <scope>NUCLEOTIDE SEQUENCE [LARGE SCALE GENOMIC DNA]</scope>
    <source>
        <strain evidence="1">SP/2000</strain>
    </source>
</reference>
<dbReference type="RefSeq" id="YP_009666465.1">
    <property type="nucleotide sequence ID" value="NC_043520.1"/>
</dbReference>
<keyword evidence="2" id="KW-1185">Reference proteome</keyword>
<evidence type="ECO:0000313" key="2">
    <source>
        <dbReference type="Proteomes" id="UP000297030"/>
    </source>
</evidence>
<organism evidence="1 2">
    <name type="scientific">Lonomia obliqua multiple nucleopolyhedrovirus</name>
    <dbReference type="NCBI Taxonomy" id="134394"/>
    <lineage>
        <taxon>Viruses</taxon>
        <taxon>Viruses incertae sedis</taxon>
        <taxon>Naldaviricetes</taxon>
        <taxon>Lefavirales</taxon>
        <taxon>Baculoviridae</taxon>
        <taxon>Alphabaculovirus</taxon>
        <taxon>Alphabaculovirus lonobliquae</taxon>
        <taxon>Lonomia obliqua nucleopolyhedrovirus</taxon>
    </lineage>
</organism>
<evidence type="ECO:0000313" key="1">
    <source>
        <dbReference type="EMBL" id="AKN81066.1"/>
    </source>
</evidence>
<sequence length="78" mass="9054">MRTMPTNKYASCYICSEIVYLYKKRSINSTFSSNIFYKRRMAIVKNGFVLCSRCYTELFNKPISNSIASAFVINNDIL</sequence>
<dbReference type="GeneID" id="40526735"/>